<gene>
    <name evidence="2" type="ORF">EJB05_34556</name>
</gene>
<keyword evidence="3" id="KW-1185">Reference proteome</keyword>
<dbReference type="Proteomes" id="UP000324897">
    <property type="component" value="Chromosome 7"/>
</dbReference>
<feature type="non-terminal residue" evidence="2">
    <location>
        <position position="1"/>
    </location>
</feature>
<dbReference type="InterPro" id="IPR032675">
    <property type="entry name" value="LRR_dom_sf"/>
</dbReference>
<dbReference type="PANTHER" id="PTHR32153">
    <property type="entry name" value="OJ000223_09.16 PROTEIN"/>
    <property type="match status" value="1"/>
</dbReference>
<dbReference type="Pfam" id="PF23622">
    <property type="entry name" value="LRR_At1g61320_AtMIF1"/>
    <property type="match status" value="1"/>
</dbReference>
<evidence type="ECO:0000313" key="3">
    <source>
        <dbReference type="Proteomes" id="UP000324897"/>
    </source>
</evidence>
<evidence type="ECO:0000259" key="1">
    <source>
        <dbReference type="Pfam" id="PF23622"/>
    </source>
</evidence>
<accession>A0A5J9U4F0</accession>
<organism evidence="2 3">
    <name type="scientific">Eragrostis curvula</name>
    <name type="common">weeping love grass</name>
    <dbReference type="NCBI Taxonomy" id="38414"/>
    <lineage>
        <taxon>Eukaryota</taxon>
        <taxon>Viridiplantae</taxon>
        <taxon>Streptophyta</taxon>
        <taxon>Embryophyta</taxon>
        <taxon>Tracheophyta</taxon>
        <taxon>Spermatophyta</taxon>
        <taxon>Magnoliopsida</taxon>
        <taxon>Liliopsida</taxon>
        <taxon>Poales</taxon>
        <taxon>Poaceae</taxon>
        <taxon>PACMAD clade</taxon>
        <taxon>Chloridoideae</taxon>
        <taxon>Eragrostideae</taxon>
        <taxon>Eragrostidinae</taxon>
        <taxon>Eragrostis</taxon>
    </lineage>
</organism>
<dbReference type="AlphaFoldDB" id="A0A5J9U4F0"/>
<comment type="caution">
    <text evidence="2">The sequence shown here is derived from an EMBL/GenBank/DDBJ whole genome shotgun (WGS) entry which is preliminary data.</text>
</comment>
<dbReference type="Gramene" id="TVU18454">
    <property type="protein sequence ID" value="TVU18454"/>
    <property type="gene ID" value="EJB05_34556"/>
</dbReference>
<protein>
    <recommendedName>
        <fullName evidence="1">At1g61320/AtMIF1 LRR domain-containing protein</fullName>
    </recommendedName>
</protein>
<evidence type="ECO:0000313" key="2">
    <source>
        <dbReference type="EMBL" id="TVU18454.1"/>
    </source>
</evidence>
<name>A0A5J9U4F0_9POAL</name>
<proteinExistence type="predicted"/>
<dbReference type="EMBL" id="RWGY01000029">
    <property type="protein sequence ID" value="TVU18454.1"/>
    <property type="molecule type" value="Genomic_DNA"/>
</dbReference>
<dbReference type="InterPro" id="IPR055357">
    <property type="entry name" value="LRR_At1g61320_AtMIF1"/>
</dbReference>
<dbReference type="SUPFAM" id="SSF52047">
    <property type="entry name" value="RNI-like"/>
    <property type="match status" value="1"/>
</dbReference>
<sequence length="383" mass="43805">MDMQLSFYLTEPYLRSIGRAVGDVIVKRGNTTADLYLDFTIWVDTSHPSYEQCVEFGERFMAFLHECPTAFRWLTRLSLQNITFGDSDVSTLLNACSKLELLSLTCCDSAFVVDDLDTVVLAIDAPRSALLALEILNCEFAMIDLIDAPKLGRLVYSNWSGANPPLRFGDVPCLDNMALCCAASHWQMPFTLSHCLSKTTTLTILYLDFADQMIWIEPEGPKHLSMIFRNLRDVYLYNIFHQCDLNWTMFVLEAAPSLNNFYIKLSHHMCASFQCEDSAEKVNVLWDQPSANFKHNHLNLLQIVGFRVDEKLLKYTRLVMEQAVALKRIRLLDQQSCAKCEAMYDGRSPSPTRWRFPTEEKEKKLLRQQLVDGFSSKVEISIG</sequence>
<dbReference type="Gene3D" id="3.80.10.10">
    <property type="entry name" value="Ribonuclease Inhibitor"/>
    <property type="match status" value="1"/>
</dbReference>
<feature type="domain" description="At1g61320/AtMIF1 LRR" evidence="1">
    <location>
        <begin position="71"/>
        <end position="345"/>
    </location>
</feature>
<reference evidence="2 3" key="1">
    <citation type="journal article" date="2019" name="Sci. Rep.">
        <title>A high-quality genome of Eragrostis curvula grass provides insights into Poaceae evolution and supports new strategies to enhance forage quality.</title>
        <authorList>
            <person name="Carballo J."/>
            <person name="Santos B.A.C.M."/>
            <person name="Zappacosta D."/>
            <person name="Garbus I."/>
            <person name="Selva J.P."/>
            <person name="Gallo C.A."/>
            <person name="Diaz A."/>
            <person name="Albertini E."/>
            <person name="Caccamo M."/>
            <person name="Echenique V."/>
        </authorList>
    </citation>
    <scope>NUCLEOTIDE SEQUENCE [LARGE SCALE GENOMIC DNA]</scope>
    <source>
        <strain evidence="3">cv. Victoria</strain>
        <tissue evidence="2">Leaf</tissue>
    </source>
</reference>
<dbReference type="InterPro" id="IPR044997">
    <property type="entry name" value="F-box_plant"/>
</dbReference>
<dbReference type="OrthoDB" id="665709at2759"/>